<dbReference type="EMBL" id="JAACNO010002868">
    <property type="protein sequence ID" value="KAF4130117.1"/>
    <property type="molecule type" value="Genomic_DNA"/>
</dbReference>
<evidence type="ECO:0000313" key="2">
    <source>
        <dbReference type="EMBL" id="KAF4130117.1"/>
    </source>
</evidence>
<protein>
    <submittedName>
        <fullName evidence="1">Uncharacterized protein</fullName>
    </submittedName>
</protein>
<dbReference type="Proteomes" id="UP000704712">
    <property type="component" value="Unassembled WGS sequence"/>
</dbReference>
<evidence type="ECO:0000313" key="3">
    <source>
        <dbReference type="Proteomes" id="UP000602510"/>
    </source>
</evidence>
<proteinExistence type="predicted"/>
<dbReference type="EMBL" id="WSZM01000015">
    <property type="protein sequence ID" value="KAF4046639.1"/>
    <property type="molecule type" value="Genomic_DNA"/>
</dbReference>
<accession>A0A833W8H7</accession>
<sequence>MEGTGFDLGILRCVYTAKGGSIFRSNHTQFPRGDLISLGLSTVARLDGGVYVNPTTIRVFFVVSTIAARSKKSSVALPAQVRF</sequence>
<organism evidence="1 3">
    <name type="scientific">Phytophthora infestans</name>
    <name type="common">Potato late blight agent</name>
    <name type="synonym">Botrytis infestans</name>
    <dbReference type="NCBI Taxonomy" id="4787"/>
    <lineage>
        <taxon>Eukaryota</taxon>
        <taxon>Sar</taxon>
        <taxon>Stramenopiles</taxon>
        <taxon>Oomycota</taxon>
        <taxon>Peronosporomycetes</taxon>
        <taxon>Peronosporales</taxon>
        <taxon>Peronosporaceae</taxon>
        <taxon>Phytophthora</taxon>
    </lineage>
</organism>
<dbReference type="Proteomes" id="UP000602510">
    <property type="component" value="Unassembled WGS sequence"/>
</dbReference>
<keyword evidence="3" id="KW-1185">Reference proteome</keyword>
<reference evidence="1" key="1">
    <citation type="submission" date="2020-04" db="EMBL/GenBank/DDBJ databases">
        <title>Hybrid Assembly of Korean Phytophthora infestans isolates.</title>
        <authorList>
            <person name="Prokchorchik M."/>
            <person name="Lee Y."/>
            <person name="Seo J."/>
            <person name="Cho J.-H."/>
            <person name="Park Y.-E."/>
            <person name="Jang D.-C."/>
            <person name="Im J.-S."/>
            <person name="Choi J.-G."/>
            <person name="Park H.-J."/>
            <person name="Lee G.-B."/>
            <person name="Lee Y.-G."/>
            <person name="Hong S.-Y."/>
            <person name="Cho K."/>
            <person name="Sohn K.H."/>
        </authorList>
    </citation>
    <scope>NUCLEOTIDE SEQUENCE</scope>
    <source>
        <strain evidence="1">KR_1_A1</strain>
        <strain evidence="2">KR_2_A2</strain>
    </source>
</reference>
<dbReference type="AlphaFoldDB" id="A0A833W8H7"/>
<comment type="caution">
    <text evidence="1">The sequence shown here is derived from an EMBL/GenBank/DDBJ whole genome shotgun (WGS) entry which is preliminary data.</text>
</comment>
<evidence type="ECO:0000313" key="1">
    <source>
        <dbReference type="EMBL" id="KAF4046639.1"/>
    </source>
</evidence>
<gene>
    <name evidence="1" type="ORF">GN244_ATG01030</name>
    <name evidence="2" type="ORF">GN958_ATG20532</name>
</gene>
<name>A0A833W8H7_PHYIN</name>